<proteinExistence type="predicted"/>
<name>A0ACB9B4A6_9ASTR</name>
<accession>A0ACB9B4A6</accession>
<dbReference type="EMBL" id="CM042040">
    <property type="protein sequence ID" value="KAI3716739.1"/>
    <property type="molecule type" value="Genomic_DNA"/>
</dbReference>
<comment type="caution">
    <text evidence="1">The sequence shown here is derived from an EMBL/GenBank/DDBJ whole genome shotgun (WGS) entry which is preliminary data.</text>
</comment>
<protein>
    <submittedName>
        <fullName evidence="1">Uncharacterized protein</fullName>
    </submittedName>
</protein>
<evidence type="ECO:0000313" key="2">
    <source>
        <dbReference type="Proteomes" id="UP001056120"/>
    </source>
</evidence>
<reference evidence="1 2" key="2">
    <citation type="journal article" date="2022" name="Mol. Ecol. Resour.">
        <title>The genomes of chicory, endive, great burdock and yacon provide insights into Asteraceae paleo-polyploidization history and plant inulin production.</title>
        <authorList>
            <person name="Fan W."/>
            <person name="Wang S."/>
            <person name="Wang H."/>
            <person name="Wang A."/>
            <person name="Jiang F."/>
            <person name="Liu H."/>
            <person name="Zhao H."/>
            <person name="Xu D."/>
            <person name="Zhang Y."/>
        </authorList>
    </citation>
    <scope>NUCLEOTIDE SEQUENCE [LARGE SCALE GENOMIC DNA]</scope>
    <source>
        <strain evidence="2">cv. Yunnan</strain>
        <tissue evidence="1">Leaves</tissue>
    </source>
</reference>
<gene>
    <name evidence="1" type="ORF">L1987_67836</name>
</gene>
<organism evidence="1 2">
    <name type="scientific">Smallanthus sonchifolius</name>
    <dbReference type="NCBI Taxonomy" id="185202"/>
    <lineage>
        <taxon>Eukaryota</taxon>
        <taxon>Viridiplantae</taxon>
        <taxon>Streptophyta</taxon>
        <taxon>Embryophyta</taxon>
        <taxon>Tracheophyta</taxon>
        <taxon>Spermatophyta</taxon>
        <taxon>Magnoliopsida</taxon>
        <taxon>eudicotyledons</taxon>
        <taxon>Gunneridae</taxon>
        <taxon>Pentapetalae</taxon>
        <taxon>asterids</taxon>
        <taxon>campanulids</taxon>
        <taxon>Asterales</taxon>
        <taxon>Asteraceae</taxon>
        <taxon>Asteroideae</taxon>
        <taxon>Heliantheae alliance</taxon>
        <taxon>Millerieae</taxon>
        <taxon>Smallanthus</taxon>
    </lineage>
</organism>
<dbReference type="Proteomes" id="UP001056120">
    <property type="component" value="Linkage Group LG23"/>
</dbReference>
<evidence type="ECO:0000313" key="1">
    <source>
        <dbReference type="EMBL" id="KAI3716739.1"/>
    </source>
</evidence>
<reference evidence="2" key="1">
    <citation type="journal article" date="2022" name="Mol. Ecol. Resour.">
        <title>The genomes of chicory, endive, great burdock and yacon provide insights into Asteraceae palaeo-polyploidization history and plant inulin production.</title>
        <authorList>
            <person name="Fan W."/>
            <person name="Wang S."/>
            <person name="Wang H."/>
            <person name="Wang A."/>
            <person name="Jiang F."/>
            <person name="Liu H."/>
            <person name="Zhao H."/>
            <person name="Xu D."/>
            <person name="Zhang Y."/>
        </authorList>
    </citation>
    <scope>NUCLEOTIDE SEQUENCE [LARGE SCALE GENOMIC DNA]</scope>
    <source>
        <strain evidence="2">cv. Yunnan</strain>
    </source>
</reference>
<keyword evidence="2" id="KW-1185">Reference proteome</keyword>
<sequence length="118" mass="12271">MASRVLRTTAFLLTLNLLFFTLVSSDPLPGATCPVNGLKFGACAGVLNNWLNGVVIGTPPTLPCCSLFFGLVNLEAAACVCNAIKANLLGINLDASLGLSLLLNNCGKEVPTGFECRV</sequence>